<dbReference type="Proteomes" id="UP000257032">
    <property type="component" value="Unassembled WGS sequence"/>
</dbReference>
<feature type="transmembrane region" description="Helical" evidence="3">
    <location>
        <begin position="133"/>
        <end position="155"/>
    </location>
</feature>
<dbReference type="InterPro" id="IPR002656">
    <property type="entry name" value="Acyl_transf_3_dom"/>
</dbReference>
<feature type="transmembrane region" description="Helical" evidence="3">
    <location>
        <begin position="91"/>
        <end position="113"/>
    </location>
</feature>
<dbReference type="InterPro" id="IPR050879">
    <property type="entry name" value="Acyltransferase_3"/>
</dbReference>
<proteinExistence type="inferred from homology"/>
<feature type="transmembrane region" description="Helical" evidence="3">
    <location>
        <begin position="12"/>
        <end position="31"/>
    </location>
</feature>
<feature type="transmembrane region" description="Helical" evidence="3">
    <location>
        <begin position="162"/>
        <end position="180"/>
    </location>
</feature>
<dbReference type="GO" id="GO:0016747">
    <property type="term" value="F:acyltransferase activity, transferring groups other than amino-acyl groups"/>
    <property type="evidence" value="ECO:0007669"/>
    <property type="project" value="InterPro"/>
</dbReference>
<feature type="domain" description="Acyltransferase 3" evidence="4">
    <location>
        <begin position="16"/>
        <end position="323"/>
    </location>
</feature>
<name>A0A3D8VQK9_9BACI</name>
<sequence length="354" mass="40521">MKIMKQSNSGKLEIIQISRALAILFVLIGHANNNFYQEIGYDWFNVAQWERTGGVDFFFIVTGFMIYYLYNKYAGNKEKATQFLIKRILRIFPLYWIFTTLALIVPLAFPMLQEGYSMEIILKSFLLLTNDPILSSAWSLTHIVFFYLLFFAYMYKPVIMKPFIGLLVGLTLLGEMNIFSFLPSSIFSISIVEIFCGALVAYLSIHFKNKYAGLCIVLGVAGYFLVWVHNVYSLTFIPLSLAYGFCSMLIMFGIAEMDKTKRNVPRFLSYLGGASYSIYIAHGPFIKGYLMIFVKLNFFNIISPFFGLIIIILLVTASCCIVYNVVEKPLVETLRRKVLNKKKVTQPVPHLLAK</sequence>
<comment type="similarity">
    <text evidence="2">Belongs to the acyltransferase 3 family.</text>
</comment>
<feature type="transmembrane region" description="Helical" evidence="3">
    <location>
        <begin position="267"/>
        <end position="285"/>
    </location>
</feature>
<dbReference type="GO" id="GO:0000271">
    <property type="term" value="P:polysaccharide biosynthetic process"/>
    <property type="evidence" value="ECO:0007669"/>
    <property type="project" value="TreeGrafter"/>
</dbReference>
<evidence type="ECO:0000259" key="4">
    <source>
        <dbReference type="Pfam" id="PF01757"/>
    </source>
</evidence>
<comment type="subcellular location">
    <subcellularLocation>
        <location evidence="1">Membrane</location>
    </subcellularLocation>
</comment>
<evidence type="ECO:0000313" key="5">
    <source>
        <dbReference type="EMBL" id="RDY71600.1"/>
    </source>
</evidence>
<dbReference type="GO" id="GO:0016020">
    <property type="term" value="C:membrane"/>
    <property type="evidence" value="ECO:0007669"/>
    <property type="project" value="TreeGrafter"/>
</dbReference>
<keyword evidence="3" id="KW-1133">Transmembrane helix</keyword>
<gene>
    <name evidence="5" type="ORF">DXT76_06200</name>
</gene>
<feature type="transmembrane region" description="Helical" evidence="3">
    <location>
        <begin position="51"/>
        <end position="70"/>
    </location>
</feature>
<feature type="transmembrane region" description="Helical" evidence="3">
    <location>
        <begin position="235"/>
        <end position="255"/>
    </location>
</feature>
<dbReference type="PANTHER" id="PTHR23028">
    <property type="entry name" value="ACETYLTRANSFERASE"/>
    <property type="match status" value="1"/>
</dbReference>
<keyword evidence="5" id="KW-0808">Transferase</keyword>
<feature type="transmembrane region" description="Helical" evidence="3">
    <location>
        <begin position="211"/>
        <end position="229"/>
    </location>
</feature>
<keyword evidence="3" id="KW-0472">Membrane</keyword>
<keyword evidence="3" id="KW-0812">Transmembrane</keyword>
<comment type="caution">
    <text evidence="5">The sequence shown here is derived from an EMBL/GenBank/DDBJ whole genome shotgun (WGS) entry which is preliminary data.</text>
</comment>
<dbReference type="EMBL" id="QTLC01000028">
    <property type="protein sequence ID" value="RDY71600.1"/>
    <property type="molecule type" value="Genomic_DNA"/>
</dbReference>
<reference evidence="5 6" key="1">
    <citation type="submission" date="2018-08" db="EMBL/GenBank/DDBJ databases">
        <title>Genome sequence of strict halophilic Halobacillus trueperi SS1 isolated from Lunsu, a salty water body of North West Himalayas.</title>
        <authorList>
            <person name="Gupta S."/>
            <person name="Sharma P."/>
            <person name="Dev K."/>
            <person name="Baumler D."/>
            <person name="Sourirajan A."/>
        </authorList>
    </citation>
    <scope>NUCLEOTIDE SEQUENCE [LARGE SCALE GENOMIC DNA]</scope>
    <source>
        <strain evidence="5 6">SS1</strain>
    </source>
</reference>
<accession>A0A3D8VQK9</accession>
<organism evidence="5 6">
    <name type="scientific">Halobacillus trueperi</name>
    <dbReference type="NCBI Taxonomy" id="156205"/>
    <lineage>
        <taxon>Bacteria</taxon>
        <taxon>Bacillati</taxon>
        <taxon>Bacillota</taxon>
        <taxon>Bacilli</taxon>
        <taxon>Bacillales</taxon>
        <taxon>Bacillaceae</taxon>
        <taxon>Halobacillus</taxon>
    </lineage>
</organism>
<feature type="transmembrane region" description="Helical" evidence="3">
    <location>
        <begin position="186"/>
        <end position="204"/>
    </location>
</feature>
<dbReference type="AlphaFoldDB" id="A0A3D8VQK9"/>
<evidence type="ECO:0000256" key="3">
    <source>
        <dbReference type="SAM" id="Phobius"/>
    </source>
</evidence>
<protein>
    <submittedName>
        <fullName evidence="5">Acyltransferase</fullName>
    </submittedName>
</protein>
<evidence type="ECO:0000313" key="6">
    <source>
        <dbReference type="Proteomes" id="UP000257032"/>
    </source>
</evidence>
<keyword evidence="5" id="KW-0012">Acyltransferase</keyword>
<evidence type="ECO:0000256" key="2">
    <source>
        <dbReference type="ARBA" id="ARBA00007400"/>
    </source>
</evidence>
<dbReference type="Pfam" id="PF01757">
    <property type="entry name" value="Acyl_transf_3"/>
    <property type="match status" value="1"/>
</dbReference>
<evidence type="ECO:0000256" key="1">
    <source>
        <dbReference type="ARBA" id="ARBA00004370"/>
    </source>
</evidence>
<feature type="transmembrane region" description="Helical" evidence="3">
    <location>
        <begin position="305"/>
        <end position="326"/>
    </location>
</feature>
<dbReference type="PANTHER" id="PTHR23028:SF131">
    <property type="entry name" value="BLR2367 PROTEIN"/>
    <property type="match status" value="1"/>
</dbReference>